<dbReference type="AlphaFoldDB" id="A0A5B7CGX3"/>
<keyword evidence="3" id="KW-1185">Reference proteome</keyword>
<feature type="compositionally biased region" description="Polar residues" evidence="1">
    <location>
        <begin position="13"/>
        <end position="23"/>
    </location>
</feature>
<organism evidence="2 3">
    <name type="scientific">Portunus trituberculatus</name>
    <name type="common">Swimming crab</name>
    <name type="synonym">Neptunus trituberculatus</name>
    <dbReference type="NCBI Taxonomy" id="210409"/>
    <lineage>
        <taxon>Eukaryota</taxon>
        <taxon>Metazoa</taxon>
        <taxon>Ecdysozoa</taxon>
        <taxon>Arthropoda</taxon>
        <taxon>Crustacea</taxon>
        <taxon>Multicrustacea</taxon>
        <taxon>Malacostraca</taxon>
        <taxon>Eumalacostraca</taxon>
        <taxon>Eucarida</taxon>
        <taxon>Decapoda</taxon>
        <taxon>Pleocyemata</taxon>
        <taxon>Brachyura</taxon>
        <taxon>Eubrachyura</taxon>
        <taxon>Portunoidea</taxon>
        <taxon>Portunidae</taxon>
        <taxon>Portuninae</taxon>
        <taxon>Portunus</taxon>
    </lineage>
</organism>
<dbReference type="EMBL" id="VSRR010000050">
    <property type="protein sequence ID" value="MPC08952.1"/>
    <property type="molecule type" value="Genomic_DNA"/>
</dbReference>
<evidence type="ECO:0000313" key="3">
    <source>
        <dbReference type="Proteomes" id="UP000324222"/>
    </source>
</evidence>
<evidence type="ECO:0000313" key="2">
    <source>
        <dbReference type="EMBL" id="MPC08952.1"/>
    </source>
</evidence>
<evidence type="ECO:0000256" key="1">
    <source>
        <dbReference type="SAM" id="MobiDB-lite"/>
    </source>
</evidence>
<proteinExistence type="predicted"/>
<feature type="region of interest" description="Disordered" evidence="1">
    <location>
        <begin position="1"/>
        <end position="23"/>
    </location>
</feature>
<comment type="caution">
    <text evidence="2">The sequence shown here is derived from an EMBL/GenBank/DDBJ whole genome shotgun (WGS) entry which is preliminary data.</text>
</comment>
<reference evidence="2 3" key="1">
    <citation type="submission" date="2019-05" db="EMBL/GenBank/DDBJ databases">
        <title>Another draft genome of Portunus trituberculatus and its Hox gene families provides insights of decapod evolution.</title>
        <authorList>
            <person name="Jeong J.-H."/>
            <person name="Song I."/>
            <person name="Kim S."/>
            <person name="Choi T."/>
            <person name="Kim D."/>
            <person name="Ryu S."/>
            <person name="Kim W."/>
        </authorList>
    </citation>
    <scope>NUCLEOTIDE SEQUENCE [LARGE SCALE GENOMIC DNA]</scope>
    <source>
        <tissue evidence="2">Muscle</tissue>
    </source>
</reference>
<sequence length="60" mass="6580">MNKKERAQGPTILHSNGCRSQVSGSRSVLHSVTCWDHLQESRGAVKDSASPHPNGQAERR</sequence>
<accession>A0A5B7CGX3</accession>
<protein>
    <submittedName>
        <fullName evidence="2">Uncharacterized protein</fullName>
    </submittedName>
</protein>
<name>A0A5B7CGX3_PORTR</name>
<gene>
    <name evidence="2" type="ORF">E2C01_001548</name>
</gene>
<dbReference type="Proteomes" id="UP000324222">
    <property type="component" value="Unassembled WGS sequence"/>
</dbReference>
<feature type="region of interest" description="Disordered" evidence="1">
    <location>
        <begin position="40"/>
        <end position="60"/>
    </location>
</feature>